<dbReference type="RefSeq" id="WP_345271332.1">
    <property type="nucleotide sequence ID" value="NZ_BAABHB010000020.1"/>
</dbReference>
<dbReference type="Gene3D" id="3.20.20.150">
    <property type="entry name" value="Divalent-metal-dependent TIM barrel enzymes"/>
    <property type="match status" value="1"/>
</dbReference>
<dbReference type="PROSITE" id="PS51318">
    <property type="entry name" value="TAT"/>
    <property type="match status" value="1"/>
</dbReference>
<dbReference type="SUPFAM" id="SSF51658">
    <property type="entry name" value="Xylose isomerase-like"/>
    <property type="match status" value="1"/>
</dbReference>
<dbReference type="InterPro" id="IPR036237">
    <property type="entry name" value="Xyl_isomerase-like_sf"/>
</dbReference>
<feature type="domain" description="Xylose isomerase-like TIM barrel" evidence="1">
    <location>
        <begin position="59"/>
        <end position="269"/>
    </location>
</feature>
<name>A0ABP8L0B1_9BACT</name>
<dbReference type="InterPro" id="IPR013022">
    <property type="entry name" value="Xyl_isomerase-like_TIM-brl"/>
</dbReference>
<evidence type="ECO:0000259" key="1">
    <source>
        <dbReference type="Pfam" id="PF01261"/>
    </source>
</evidence>
<dbReference type="Proteomes" id="UP001500936">
    <property type="component" value="Unassembled WGS sequence"/>
</dbReference>
<comment type="caution">
    <text evidence="2">The sequence shown here is derived from an EMBL/GenBank/DDBJ whole genome shotgun (WGS) entry which is preliminary data.</text>
</comment>
<dbReference type="PANTHER" id="PTHR12110">
    <property type="entry name" value="HYDROXYPYRUVATE ISOMERASE"/>
    <property type="match status" value="1"/>
</dbReference>
<organism evidence="2 3">
    <name type="scientific">Nibrella viscosa</name>
    <dbReference type="NCBI Taxonomy" id="1084524"/>
    <lineage>
        <taxon>Bacteria</taxon>
        <taxon>Pseudomonadati</taxon>
        <taxon>Bacteroidota</taxon>
        <taxon>Cytophagia</taxon>
        <taxon>Cytophagales</taxon>
        <taxon>Spirosomataceae</taxon>
        <taxon>Nibrella</taxon>
    </lineage>
</organism>
<protein>
    <submittedName>
        <fullName evidence="2">Sugar phosphate isomerase/epimerase</fullName>
    </submittedName>
</protein>
<evidence type="ECO:0000313" key="2">
    <source>
        <dbReference type="EMBL" id="GAA4420210.1"/>
    </source>
</evidence>
<proteinExistence type="predicted"/>
<dbReference type="InterPro" id="IPR006311">
    <property type="entry name" value="TAT_signal"/>
</dbReference>
<sequence length="298" mass="33162">MSVSQKMSRQDFLRRAGALAVTAPLLSNLDAFGKAPQKVGLQLYTLRSELAKDLEGTLKQVAGIGYKEVETFGYGDGKFFGKTPKEFKALLDSLGLTAVSGHYMLGVAMPNAKGTIKNGWEQAVADASTMGMKYMNCAFLFPNERKSLDDYRNYAQLFNQAGEATRKAGIQFGYHNHDFEFQPLDGQVPYDILLKSTDPKLVKMELDLYWVAFAGKDPVELFKQNPGRFPLVHLKDMAKTEKREFAEVGSGSIDFQRIMDAQKIAGIQHYFVEQDAVTKGTPLEAIAISYQNVMKLNV</sequence>
<evidence type="ECO:0000313" key="3">
    <source>
        <dbReference type="Proteomes" id="UP001500936"/>
    </source>
</evidence>
<accession>A0ABP8L0B1</accession>
<gene>
    <name evidence="2" type="ORF">GCM10023187_55290</name>
</gene>
<keyword evidence="2" id="KW-0413">Isomerase</keyword>
<dbReference type="InterPro" id="IPR050312">
    <property type="entry name" value="IolE/XylAMocC-like"/>
</dbReference>
<dbReference type="PANTHER" id="PTHR12110:SF41">
    <property type="entry name" value="INOSOSE DEHYDRATASE"/>
    <property type="match status" value="1"/>
</dbReference>
<dbReference type="Pfam" id="PF01261">
    <property type="entry name" value="AP_endonuc_2"/>
    <property type="match status" value="1"/>
</dbReference>
<dbReference type="GO" id="GO:0016853">
    <property type="term" value="F:isomerase activity"/>
    <property type="evidence" value="ECO:0007669"/>
    <property type="project" value="UniProtKB-KW"/>
</dbReference>
<dbReference type="EMBL" id="BAABHB010000020">
    <property type="protein sequence ID" value="GAA4420210.1"/>
    <property type="molecule type" value="Genomic_DNA"/>
</dbReference>
<keyword evidence="3" id="KW-1185">Reference proteome</keyword>
<reference evidence="3" key="1">
    <citation type="journal article" date="2019" name="Int. J. Syst. Evol. Microbiol.">
        <title>The Global Catalogue of Microorganisms (GCM) 10K type strain sequencing project: providing services to taxonomists for standard genome sequencing and annotation.</title>
        <authorList>
            <consortium name="The Broad Institute Genomics Platform"/>
            <consortium name="The Broad Institute Genome Sequencing Center for Infectious Disease"/>
            <person name="Wu L."/>
            <person name="Ma J."/>
        </authorList>
    </citation>
    <scope>NUCLEOTIDE SEQUENCE [LARGE SCALE GENOMIC DNA]</scope>
    <source>
        <strain evidence="3">JCM 17925</strain>
    </source>
</reference>